<accession>A0A158A849</accession>
<evidence type="ECO:0000313" key="3">
    <source>
        <dbReference type="Proteomes" id="UP000071859"/>
    </source>
</evidence>
<sequence length="132" mass="14308">MTVHECCVGMELRRLRIEPISRTTLALFAGASGDHQPSHLDIEAAKAKGRDDVIAHGMLMMAYLGRSLIEWAPQEKIRSYKARFVAATPVHAEPTCSGRVVAINDRLATLELAITLADGTTVLRGEAVVEIG</sequence>
<organism evidence="2 3">
    <name type="scientific">Caballeronia calidae</name>
    <dbReference type="NCBI Taxonomy" id="1777139"/>
    <lineage>
        <taxon>Bacteria</taxon>
        <taxon>Pseudomonadati</taxon>
        <taxon>Pseudomonadota</taxon>
        <taxon>Betaproteobacteria</taxon>
        <taxon>Burkholderiales</taxon>
        <taxon>Burkholderiaceae</taxon>
        <taxon>Caballeronia</taxon>
    </lineage>
</organism>
<dbReference type="PANTHER" id="PTHR43841">
    <property type="entry name" value="3-HYDROXYACYL-THIOESTER DEHYDRATASE HTDX-RELATED"/>
    <property type="match status" value="1"/>
</dbReference>
<dbReference type="GO" id="GO:0016740">
    <property type="term" value="F:transferase activity"/>
    <property type="evidence" value="ECO:0007669"/>
    <property type="project" value="UniProtKB-KW"/>
</dbReference>
<proteinExistence type="predicted"/>
<dbReference type="EMBL" id="FCOX02000004">
    <property type="protein sequence ID" value="SAK53963.1"/>
    <property type="molecule type" value="Genomic_DNA"/>
</dbReference>
<dbReference type="Gene3D" id="3.10.129.10">
    <property type="entry name" value="Hotdog Thioesterase"/>
    <property type="match status" value="1"/>
</dbReference>
<name>A0A158A849_9BURK</name>
<dbReference type="RefSeq" id="WP_062603440.1">
    <property type="nucleotide sequence ID" value="NZ_FCOX02000004.1"/>
</dbReference>
<dbReference type="AlphaFoldDB" id="A0A158A849"/>
<dbReference type="Pfam" id="PF01575">
    <property type="entry name" value="MaoC_dehydratas"/>
    <property type="match status" value="1"/>
</dbReference>
<dbReference type="InterPro" id="IPR029069">
    <property type="entry name" value="HotDog_dom_sf"/>
</dbReference>
<comment type="caution">
    <text evidence="2">The sequence shown here is derived from an EMBL/GenBank/DDBJ whole genome shotgun (WGS) entry which is preliminary data.</text>
</comment>
<evidence type="ECO:0000313" key="2">
    <source>
        <dbReference type="EMBL" id="SAK53963.1"/>
    </source>
</evidence>
<keyword evidence="3" id="KW-1185">Reference proteome</keyword>
<dbReference type="OrthoDB" id="9774179at2"/>
<protein>
    <submittedName>
        <fullName evidence="2">Bifunctional enoyl-CoA hydratase/phosphate acetyltransferase</fullName>
    </submittedName>
</protein>
<dbReference type="InterPro" id="IPR002539">
    <property type="entry name" value="MaoC-like_dom"/>
</dbReference>
<reference evidence="2" key="1">
    <citation type="submission" date="2016-01" db="EMBL/GenBank/DDBJ databases">
        <authorList>
            <person name="Peeters C."/>
        </authorList>
    </citation>
    <scope>NUCLEOTIDE SEQUENCE</scope>
    <source>
        <strain evidence="2">LMG 29321</strain>
    </source>
</reference>
<dbReference type="SUPFAM" id="SSF54637">
    <property type="entry name" value="Thioesterase/thiol ester dehydrase-isomerase"/>
    <property type="match status" value="1"/>
</dbReference>
<dbReference type="Proteomes" id="UP000071859">
    <property type="component" value="Unassembled WGS sequence"/>
</dbReference>
<dbReference type="PANTHER" id="PTHR43841:SF3">
    <property type="entry name" value="(3R)-HYDROXYACYL-ACP DEHYDRATASE SUBUNIT HADB"/>
    <property type="match status" value="1"/>
</dbReference>
<evidence type="ECO:0000259" key="1">
    <source>
        <dbReference type="Pfam" id="PF01575"/>
    </source>
</evidence>
<feature type="domain" description="MaoC-like" evidence="1">
    <location>
        <begin position="13"/>
        <end position="101"/>
    </location>
</feature>
<gene>
    <name evidence="2" type="ORF">AWB78_01381</name>
</gene>